<comment type="caution">
    <text evidence="1">The sequence shown here is derived from an EMBL/GenBank/DDBJ whole genome shotgun (WGS) entry which is preliminary data.</text>
</comment>
<evidence type="ECO:0000313" key="2">
    <source>
        <dbReference type="Proteomes" id="UP001365128"/>
    </source>
</evidence>
<dbReference type="Proteomes" id="UP001365128">
    <property type="component" value="Unassembled WGS sequence"/>
</dbReference>
<proteinExistence type="predicted"/>
<evidence type="ECO:0000313" key="1">
    <source>
        <dbReference type="EMBL" id="KAK7549507.1"/>
    </source>
</evidence>
<name>A0ABR1MHM2_9PEZI</name>
<protein>
    <submittedName>
        <fullName evidence="1">Uncharacterized protein</fullName>
    </submittedName>
</protein>
<keyword evidence="2" id="KW-1185">Reference proteome</keyword>
<gene>
    <name evidence="1" type="ORF">IWX46DRAFT_462909</name>
</gene>
<organism evidence="1 2">
    <name type="scientific">Phyllosticta citricarpa</name>
    <dbReference type="NCBI Taxonomy" id="55181"/>
    <lineage>
        <taxon>Eukaryota</taxon>
        <taxon>Fungi</taxon>
        <taxon>Dikarya</taxon>
        <taxon>Ascomycota</taxon>
        <taxon>Pezizomycotina</taxon>
        <taxon>Dothideomycetes</taxon>
        <taxon>Dothideomycetes incertae sedis</taxon>
        <taxon>Botryosphaeriales</taxon>
        <taxon>Phyllostictaceae</taxon>
        <taxon>Phyllosticta</taxon>
    </lineage>
</organism>
<sequence length="264" mass="29245">MKKMTFFAHGTYDGFTVSVATNDISPSAGSWADRNDVGSRGVVWCVRMKAPQALTVLVSDCLIGVAAAVLKDGSVRSKQALSRTSYQSGWWRLESVWRAMESPIDIHAMTAFENSTSKNCFLHALLQIRSSSPQQISHCPCSTFPHTAHRVCTSTLFYCLRSPILSPHIVRINRQGRSSYDARQRSERGLWVCRIGLSSSLIRHLAAAVRIATSVMLLISHAMHFVSSRCTRCCAMKSSESDSALQVKHVCGNNKKRAFSVFNE</sequence>
<dbReference type="EMBL" id="JBBPDW010000009">
    <property type="protein sequence ID" value="KAK7549507.1"/>
    <property type="molecule type" value="Genomic_DNA"/>
</dbReference>
<reference evidence="1 2" key="1">
    <citation type="submission" date="2024-04" db="EMBL/GenBank/DDBJ databases">
        <title>Phyllosticta paracitricarpa is synonymous to the EU quarantine fungus P. citricarpa based on phylogenomic analyses.</title>
        <authorList>
            <consortium name="Lawrence Berkeley National Laboratory"/>
            <person name="Van Ingen-Buijs V.A."/>
            <person name="Van Westerhoven A.C."/>
            <person name="Haridas S."/>
            <person name="Skiadas P."/>
            <person name="Martin F."/>
            <person name="Groenewald J.Z."/>
            <person name="Crous P.W."/>
            <person name="Seidl M.F."/>
        </authorList>
    </citation>
    <scope>NUCLEOTIDE SEQUENCE [LARGE SCALE GENOMIC DNA]</scope>
    <source>
        <strain evidence="1 2">CBS 122670</strain>
    </source>
</reference>
<accession>A0ABR1MHM2</accession>